<keyword evidence="3" id="KW-1185">Reference proteome</keyword>
<evidence type="ECO:0000256" key="1">
    <source>
        <dbReference type="SAM" id="MobiDB-lite"/>
    </source>
</evidence>
<accession>A0A1A6FU35</accession>
<dbReference type="EMBL" id="LZPO01117087">
    <property type="protein sequence ID" value="OBS57461.1"/>
    <property type="molecule type" value="Genomic_DNA"/>
</dbReference>
<feature type="compositionally biased region" description="Polar residues" evidence="1">
    <location>
        <begin position="1"/>
        <end position="14"/>
    </location>
</feature>
<organism evidence="2 3">
    <name type="scientific">Neotoma lepida</name>
    <name type="common">Desert woodrat</name>
    <dbReference type="NCBI Taxonomy" id="56216"/>
    <lineage>
        <taxon>Eukaryota</taxon>
        <taxon>Metazoa</taxon>
        <taxon>Chordata</taxon>
        <taxon>Craniata</taxon>
        <taxon>Vertebrata</taxon>
        <taxon>Euteleostomi</taxon>
        <taxon>Mammalia</taxon>
        <taxon>Eutheria</taxon>
        <taxon>Euarchontoglires</taxon>
        <taxon>Glires</taxon>
        <taxon>Rodentia</taxon>
        <taxon>Myomorpha</taxon>
        <taxon>Muroidea</taxon>
        <taxon>Cricetidae</taxon>
        <taxon>Neotominae</taxon>
        <taxon>Neotoma</taxon>
    </lineage>
</organism>
<sequence>MSISFGPSSQTRVPSFQGLWPRTSSPNQSCPSQNSLISGNSVMLTVMEP</sequence>
<dbReference type="AlphaFoldDB" id="A0A1A6FU35"/>
<protein>
    <submittedName>
        <fullName evidence="2">Uncharacterized protein</fullName>
    </submittedName>
</protein>
<feature type="region of interest" description="Disordered" evidence="1">
    <location>
        <begin position="1"/>
        <end position="49"/>
    </location>
</feature>
<reference evidence="2 3" key="1">
    <citation type="submission" date="2016-06" db="EMBL/GenBank/DDBJ databases">
        <title>The Draft Genome Sequence and Annotation of the Desert Woodrat Neotoma lepida.</title>
        <authorList>
            <person name="Campbell M."/>
            <person name="Oakeson K.F."/>
            <person name="Yandell M."/>
            <person name="Halpert J.R."/>
            <person name="Dearing D."/>
        </authorList>
    </citation>
    <scope>NUCLEOTIDE SEQUENCE [LARGE SCALE GENOMIC DNA]</scope>
    <source>
        <strain evidence="2">417</strain>
        <tissue evidence="2">Liver</tissue>
    </source>
</reference>
<gene>
    <name evidence="2" type="ORF">A6R68_11414</name>
</gene>
<dbReference type="Proteomes" id="UP000092124">
    <property type="component" value="Unassembled WGS sequence"/>
</dbReference>
<feature type="compositionally biased region" description="Low complexity" evidence="1">
    <location>
        <begin position="24"/>
        <end position="35"/>
    </location>
</feature>
<name>A0A1A6FU35_NEOLE</name>
<evidence type="ECO:0000313" key="2">
    <source>
        <dbReference type="EMBL" id="OBS57461.1"/>
    </source>
</evidence>
<comment type="caution">
    <text evidence="2">The sequence shown here is derived from an EMBL/GenBank/DDBJ whole genome shotgun (WGS) entry which is preliminary data.</text>
</comment>
<evidence type="ECO:0000313" key="3">
    <source>
        <dbReference type="Proteomes" id="UP000092124"/>
    </source>
</evidence>
<proteinExistence type="predicted"/>